<evidence type="ECO:0000313" key="2">
    <source>
        <dbReference type="EMBL" id="CNI46688.1"/>
    </source>
</evidence>
<reference evidence="3 4" key="3">
    <citation type="submission" date="2015-03" db="EMBL/GenBank/DDBJ databases">
        <authorList>
            <consortium name="Pathogen Informatics"/>
            <person name="Murphy D."/>
        </authorList>
    </citation>
    <scope>NUCLEOTIDE SEQUENCE [LARGE SCALE GENOMIC DNA]</scope>
    <source>
        <strain evidence="4">type strain: CIP110230</strain>
        <strain evidence="3">Type strain: CIP110230</strain>
    </source>
</reference>
<evidence type="ECO:0000313" key="3">
    <source>
        <dbReference type="EMBL" id="CRY65754.1"/>
    </source>
</evidence>
<gene>
    <name evidence="2" type="ORF">ERS008529_04116</name>
    <name evidence="3" type="ORF">ERS137968_01487</name>
</gene>
<reference evidence="5" key="2">
    <citation type="submission" date="2015-03" db="EMBL/GenBank/DDBJ databases">
        <authorList>
            <consortium name="Pathogen Informatics"/>
        </authorList>
    </citation>
    <scope>NUCLEOTIDE SEQUENCE [LARGE SCALE GENOMIC DNA]</scope>
    <source>
        <strain evidence="5">A125KOH2</strain>
    </source>
</reference>
<dbReference type="EMBL" id="CWJL01000005">
    <property type="protein sequence ID" value="CRY65754.1"/>
    <property type="molecule type" value="Genomic_DNA"/>
</dbReference>
<feature type="region of interest" description="Disordered" evidence="1">
    <location>
        <begin position="125"/>
        <end position="144"/>
    </location>
</feature>
<evidence type="ECO:0000256" key="1">
    <source>
        <dbReference type="SAM" id="MobiDB-lite"/>
    </source>
</evidence>
<keyword evidence="4" id="KW-1185">Reference proteome</keyword>
<organism evidence="2 5">
    <name type="scientific">Yersinia pekkanenii</name>
    <dbReference type="NCBI Taxonomy" id="1288385"/>
    <lineage>
        <taxon>Bacteria</taxon>
        <taxon>Pseudomonadati</taxon>
        <taxon>Pseudomonadota</taxon>
        <taxon>Gammaproteobacteria</taxon>
        <taxon>Enterobacterales</taxon>
        <taxon>Yersiniaceae</taxon>
        <taxon>Yersinia</taxon>
    </lineage>
</organism>
<dbReference type="Proteomes" id="UP000045840">
    <property type="component" value="Unassembled WGS sequence"/>
</dbReference>
<protein>
    <submittedName>
        <fullName evidence="2">Uncharacterized protein</fullName>
    </submittedName>
</protein>
<dbReference type="InterPro" id="IPR038147">
    <property type="entry name" value="Cox_sf"/>
</dbReference>
<sequence>MRNISEIDMQYVRQFPVDMGRAVRVCRMTEKQTHKLRDMSNDELASQIFVNAEEFAYLTGRTLKSVQHLMDRAQIPVHREGMPGSKRPRRFIMMQEYLDALRHCRAIITADERYHIDRLMRDKPTYRRTSDKNRRNSGKNGLIA</sequence>
<feature type="compositionally biased region" description="Basic and acidic residues" evidence="1">
    <location>
        <begin position="125"/>
        <end position="134"/>
    </location>
</feature>
<name>A0A0T9R642_9GAMM</name>
<accession>A0A0T9R642</accession>
<dbReference type="RefSeq" id="WP_235801353.1">
    <property type="nucleotide sequence ID" value="NZ_CAWMMU010000005.1"/>
</dbReference>
<dbReference type="AlphaFoldDB" id="A0A0T9R642"/>
<proteinExistence type="predicted"/>
<evidence type="ECO:0000313" key="4">
    <source>
        <dbReference type="Proteomes" id="UP000044625"/>
    </source>
</evidence>
<evidence type="ECO:0000313" key="5">
    <source>
        <dbReference type="Proteomes" id="UP000045840"/>
    </source>
</evidence>
<dbReference type="Gene3D" id="6.10.200.10">
    <property type="entry name" value="Regulatory phage protein Cox"/>
    <property type="match status" value="1"/>
</dbReference>
<dbReference type="EMBL" id="CQAZ01000053">
    <property type="protein sequence ID" value="CNI46688.1"/>
    <property type="molecule type" value="Genomic_DNA"/>
</dbReference>
<dbReference type="Proteomes" id="UP000044625">
    <property type="component" value="Unassembled WGS sequence"/>
</dbReference>
<reference evidence="2" key="1">
    <citation type="submission" date="2015-03" db="EMBL/GenBank/DDBJ databases">
        <authorList>
            <person name="Murphy D."/>
        </authorList>
    </citation>
    <scope>NUCLEOTIDE SEQUENCE [LARGE SCALE GENOMIC DNA]</scope>
    <source>
        <strain evidence="2">A125KOH2</strain>
    </source>
</reference>
<dbReference type="STRING" id="1288385.ERS137968_01487"/>